<protein>
    <submittedName>
        <fullName evidence="2">Glycerophosphoryl diester phosphodiesterase</fullName>
    </submittedName>
</protein>
<reference evidence="2 3" key="2">
    <citation type="submission" date="2019-09" db="EMBL/GenBank/DDBJ databases">
        <authorList>
            <person name="Jin C."/>
        </authorList>
    </citation>
    <scope>NUCLEOTIDE SEQUENCE [LARGE SCALE GENOMIC DNA]</scope>
    <source>
        <strain evidence="2 3">BN140078</strain>
    </source>
</reference>
<comment type="caution">
    <text evidence="2">The sequence shown here is derived from an EMBL/GenBank/DDBJ whole genome shotgun (WGS) entry which is preliminary data.</text>
</comment>
<reference evidence="2 3" key="1">
    <citation type="submission" date="2019-09" db="EMBL/GenBank/DDBJ databases">
        <title>Chitinophaga ginsengihumi sp. nov., isolated from soil of ginseng rhizosphere.</title>
        <authorList>
            <person name="Lee J."/>
        </authorList>
    </citation>
    <scope>NUCLEOTIDE SEQUENCE [LARGE SCALE GENOMIC DNA]</scope>
    <source>
        <strain evidence="2 3">BN140078</strain>
    </source>
</reference>
<sequence>MTVRKLLTIAFVCLAACGYYRQAAAQTSPVRGVMLSNGSLQLLWANNKGQWQLQSISVKDGKKWRTFPHCSGEYTLLYSKEKPGNTPLTLYDKQGKAINFPEPQYKYVTGVWEEALRPVPMNTAGEAIQFYPSAMKGGITGPFIFAAENEKAVITAAWELDKQSPGDIKVHMKLQARQDGYYSLATPTLATIPENMLAWGGIPGYFQSDAIAHDLIKAYAYMQGIPDKPVIVRERTAATLSPFINTKQGFTLAVIPEPGTGRDPWVQNTNTQLDWLLGLSLMNRQAALTPTAYHPVLGEKGSYLRSGDTLSFNFRYTLRYGGWYEVYKHAVNDIYHFHDGLTLKQTKRSLTNRILAMHRYVVDDKTSMWHTENYKGKEIGAQAYLGGVYGSDKDAMKNADYGAMWMLATVTGDSILRQTRLPYARNFKLQQQEDSAGFFYGAAAGQYYLYKSKRFSEEWGPYVEPIAITYYMMLDMGNMLLFNPGDTAVKHALQIAADRLLSWMGKNGQWAVAYDQGTGRQMFTEVEDLRPTFYGLLVAYKILGDPKYLAAAKRGADWYIQNATDKGHFLGVCGDTRFAPDFATGQSAQALLDLYALTKADKYLQAAIRTAELYTTSIYTHPIPNNTAKTVNGTPRQDWEISQAGLSFEHGGIMGSANKRGPILLASHAGMFVRLFTLTGDSLFLDMARAGALGRDAFVDTATGVASYYWDVMNKGAGPYPHHAWWQIGWITDYLLSEMELRSHGEIVFPRGFIAPKVGPHQTYGFAPGNIYGTTANLLLKEGLLQTDNPYLDYYCAINTTQHKLFLLLLNDDDDPQQGTIQVNYAGVMDHQTLQPLRMYNISANGERRQLENSATLHVQLPSYGLNVIEIDYQ</sequence>
<proteinExistence type="predicted"/>
<dbReference type="Proteomes" id="UP000324611">
    <property type="component" value="Unassembled WGS sequence"/>
</dbReference>
<dbReference type="EMBL" id="VUOC01000002">
    <property type="protein sequence ID" value="KAA2243305.1"/>
    <property type="molecule type" value="Genomic_DNA"/>
</dbReference>
<dbReference type="SUPFAM" id="SSF48208">
    <property type="entry name" value="Six-hairpin glycosidases"/>
    <property type="match status" value="1"/>
</dbReference>
<organism evidence="2 3">
    <name type="scientific">Chitinophaga agrisoli</name>
    <dbReference type="NCBI Taxonomy" id="2607653"/>
    <lineage>
        <taxon>Bacteria</taxon>
        <taxon>Pseudomonadati</taxon>
        <taxon>Bacteroidota</taxon>
        <taxon>Chitinophagia</taxon>
        <taxon>Chitinophagales</taxon>
        <taxon>Chitinophagaceae</taxon>
        <taxon>Chitinophaga</taxon>
    </lineage>
</organism>
<keyword evidence="1" id="KW-0732">Signal</keyword>
<evidence type="ECO:0000256" key="1">
    <source>
        <dbReference type="SAM" id="SignalP"/>
    </source>
</evidence>
<feature type="chain" id="PRO_5022821439" evidence="1">
    <location>
        <begin position="26"/>
        <end position="874"/>
    </location>
</feature>
<dbReference type="Gene3D" id="1.50.10.20">
    <property type="match status" value="1"/>
</dbReference>
<dbReference type="GO" id="GO:0005975">
    <property type="term" value="P:carbohydrate metabolic process"/>
    <property type="evidence" value="ECO:0007669"/>
    <property type="project" value="InterPro"/>
</dbReference>
<dbReference type="InterPro" id="IPR008928">
    <property type="entry name" value="6-hairpin_glycosidase_sf"/>
</dbReference>
<evidence type="ECO:0000313" key="3">
    <source>
        <dbReference type="Proteomes" id="UP000324611"/>
    </source>
</evidence>
<dbReference type="AlphaFoldDB" id="A0A5B2VW12"/>
<keyword evidence="3" id="KW-1185">Reference proteome</keyword>
<feature type="signal peptide" evidence="1">
    <location>
        <begin position="1"/>
        <end position="25"/>
    </location>
</feature>
<gene>
    <name evidence="2" type="ORF">F0L74_12415</name>
</gene>
<name>A0A5B2VW12_9BACT</name>
<evidence type="ECO:0000313" key="2">
    <source>
        <dbReference type="EMBL" id="KAA2243305.1"/>
    </source>
</evidence>
<dbReference type="RefSeq" id="WP_149838181.1">
    <property type="nucleotide sequence ID" value="NZ_VUOC01000002.1"/>
</dbReference>
<accession>A0A5B2VW12</accession>